<organism evidence="2 3">
    <name type="scientific">Tetrabaena socialis</name>
    <dbReference type="NCBI Taxonomy" id="47790"/>
    <lineage>
        <taxon>Eukaryota</taxon>
        <taxon>Viridiplantae</taxon>
        <taxon>Chlorophyta</taxon>
        <taxon>core chlorophytes</taxon>
        <taxon>Chlorophyceae</taxon>
        <taxon>CS clade</taxon>
        <taxon>Chlamydomonadales</taxon>
        <taxon>Tetrabaenaceae</taxon>
        <taxon>Tetrabaena</taxon>
    </lineage>
</organism>
<reference evidence="2 3" key="1">
    <citation type="journal article" date="2017" name="Mol. Biol. Evol.">
        <title>The 4-celled Tetrabaena socialis nuclear genome reveals the essential components for genetic control of cell number at the origin of multicellularity in the volvocine lineage.</title>
        <authorList>
            <person name="Featherston J."/>
            <person name="Arakaki Y."/>
            <person name="Hanschen E.R."/>
            <person name="Ferris P.J."/>
            <person name="Michod R.E."/>
            <person name="Olson B.J.S.C."/>
            <person name="Nozaki H."/>
            <person name="Durand P.M."/>
        </authorList>
    </citation>
    <scope>NUCLEOTIDE SEQUENCE [LARGE SCALE GENOMIC DNA]</scope>
    <source>
        <strain evidence="2 3">NIES-571</strain>
    </source>
</reference>
<evidence type="ECO:0000256" key="1">
    <source>
        <dbReference type="SAM" id="MobiDB-lite"/>
    </source>
</evidence>
<feature type="region of interest" description="Disordered" evidence="1">
    <location>
        <begin position="375"/>
        <end position="436"/>
    </location>
</feature>
<keyword evidence="3" id="KW-1185">Reference proteome</keyword>
<evidence type="ECO:0000313" key="3">
    <source>
        <dbReference type="Proteomes" id="UP000236333"/>
    </source>
</evidence>
<evidence type="ECO:0008006" key="4">
    <source>
        <dbReference type="Google" id="ProtNLM"/>
    </source>
</evidence>
<comment type="caution">
    <text evidence="2">The sequence shown here is derived from an EMBL/GenBank/DDBJ whole genome shotgun (WGS) entry which is preliminary data.</text>
</comment>
<dbReference type="OrthoDB" id="273452at2759"/>
<dbReference type="PANTHER" id="PTHR12482:SF11">
    <property type="entry name" value="LIPASE YOR059C ISOFORM X1"/>
    <property type="match status" value="1"/>
</dbReference>
<proteinExistence type="predicted"/>
<feature type="compositionally biased region" description="Low complexity" evidence="1">
    <location>
        <begin position="240"/>
        <end position="249"/>
    </location>
</feature>
<dbReference type="Proteomes" id="UP000236333">
    <property type="component" value="Unassembled WGS sequence"/>
</dbReference>
<feature type="compositionally biased region" description="Polar residues" evidence="1">
    <location>
        <begin position="545"/>
        <end position="560"/>
    </location>
</feature>
<evidence type="ECO:0000313" key="2">
    <source>
        <dbReference type="EMBL" id="PNH09122.1"/>
    </source>
</evidence>
<dbReference type="PANTHER" id="PTHR12482">
    <property type="entry name" value="LIPASE ROG1-RELATED-RELATED"/>
    <property type="match status" value="1"/>
</dbReference>
<gene>
    <name evidence="2" type="ORF">TSOC_004283</name>
</gene>
<accession>A0A2J8A9B4</accession>
<feature type="region of interest" description="Disordered" evidence="1">
    <location>
        <begin position="230"/>
        <end position="258"/>
    </location>
</feature>
<sequence length="618" mass="60953">MLIAIKSKLSALVSAPTASHGAPYDASGAVAPAHPAAATPPPIAVAAAAAAAAATGAARAATAVQIERLEAWRDAMVGRITSAVHTASATAAALGADAAHLRFCSGDPASGRGGGGGGTAGLSADVLASAAAEPDCLTTGGVAASSVYAAHVGPGAVAWLGLPAGAHGDAAAAGPTSSQSPLAPRSAAAAVGMAADAAAAMVAAVVAAARRASGDGQAAAGVATEAEAAAAKPGARRGSRSASQASAVGEVASGRGGGGGGGGATHLVIMANGLFGSPDNWSVIREQLQQHLDTGAVVLHASQDDPQRGLYFYSALAAFASRTAYANTDGDHLVGWANSSLRFMHQLPTLPPEAGRARGVVLEDPLLAAFDVRQQPDPAPHSATGPGWGDVPIDMPRRAEGSRDASPTAAATRPRPAPSSAAAPSAAAAAGSGGSSSAAASAAMAEMMLQRLQRLPWRRIDVSFGGALFGFAHNNIQVTRRWLNFEGMAVAGHLARQVAALEAQWQQREGREAGGTPQKQQQLLLEEEGTALTSVAAAGGVSLRQQEAGQGAGTQSSQPTALSPAPAAPPPLAPSAAVGLGGAARSTRPLLTGAEAAEMQSVLDGQQRGGEGRPEERR</sequence>
<dbReference type="InterPro" id="IPR044294">
    <property type="entry name" value="Lipase-like"/>
</dbReference>
<dbReference type="AlphaFoldDB" id="A0A2J8A9B4"/>
<dbReference type="EMBL" id="PGGS01000103">
    <property type="protein sequence ID" value="PNH09122.1"/>
    <property type="molecule type" value="Genomic_DNA"/>
</dbReference>
<protein>
    <recommendedName>
        <fullName evidence="4">DUF676 domain-containing protein</fullName>
    </recommendedName>
</protein>
<feature type="region of interest" description="Disordered" evidence="1">
    <location>
        <begin position="545"/>
        <end position="618"/>
    </location>
</feature>
<name>A0A2J8A9B4_9CHLO</name>
<feature type="compositionally biased region" description="Low complexity" evidence="1">
    <location>
        <begin position="405"/>
        <end position="436"/>
    </location>
</feature>